<dbReference type="RefSeq" id="WP_135373846.1">
    <property type="nucleotide sequence ID" value="NZ_RKLY01000028.1"/>
</dbReference>
<gene>
    <name evidence="6" type="ORF">EGT49_09865</name>
</gene>
<dbReference type="Pfam" id="PF02361">
    <property type="entry name" value="CbiQ"/>
    <property type="match status" value="1"/>
</dbReference>
<organism evidence="6 7">
    <name type="scientific">Companilactobacillus suantsaicola</name>
    <dbReference type="NCBI Taxonomy" id="2487723"/>
    <lineage>
        <taxon>Bacteria</taxon>
        <taxon>Bacillati</taxon>
        <taxon>Bacillota</taxon>
        <taxon>Bacilli</taxon>
        <taxon>Lactobacillales</taxon>
        <taxon>Lactobacillaceae</taxon>
        <taxon>Companilactobacillus</taxon>
    </lineage>
</organism>
<keyword evidence="7" id="KW-1185">Reference proteome</keyword>
<sequence length="287" mass="32774">MNSLALNFFKRTNSVTVFIYLLAVILIALLFKQIFLSVATLIALLLMSILVRREKFFTYIKFSCVIFIVTVIFNLILNQRGNNVLWSTSFLKITTESVNNGITFGLSFVNLLWAFYLYDALIRVKTVFELLASVFKSIAIIFILTIQFIPKIVNIFSETKAIQKFRTQKKATGIKSSMDLTENVLNKAIANFMNVSDTLILRGFHSCQKRLGKVEFKQIDWQIITIIGLILVSDGILFQTGNIKFIALTNIFLILLPILTGGINRLWWKFYGSKTTVSDTTTVKNYR</sequence>
<evidence type="ECO:0000256" key="5">
    <source>
        <dbReference type="SAM" id="Phobius"/>
    </source>
</evidence>
<evidence type="ECO:0000256" key="1">
    <source>
        <dbReference type="ARBA" id="ARBA00004141"/>
    </source>
</evidence>
<comment type="caution">
    <text evidence="6">The sequence shown here is derived from an EMBL/GenBank/DDBJ whole genome shotgun (WGS) entry which is preliminary data.</text>
</comment>
<dbReference type="InterPro" id="IPR003339">
    <property type="entry name" value="ABC/ECF_trnsptr_transmembrane"/>
</dbReference>
<feature type="transmembrane region" description="Helical" evidence="5">
    <location>
        <begin position="245"/>
        <end position="268"/>
    </location>
</feature>
<evidence type="ECO:0008006" key="8">
    <source>
        <dbReference type="Google" id="ProtNLM"/>
    </source>
</evidence>
<proteinExistence type="predicted"/>
<feature type="transmembrane region" description="Helical" evidence="5">
    <location>
        <begin position="59"/>
        <end position="77"/>
    </location>
</feature>
<keyword evidence="3 5" id="KW-1133">Transmembrane helix</keyword>
<evidence type="ECO:0000313" key="7">
    <source>
        <dbReference type="Proteomes" id="UP000298021"/>
    </source>
</evidence>
<evidence type="ECO:0000313" key="6">
    <source>
        <dbReference type="EMBL" id="TGD22016.1"/>
    </source>
</evidence>
<feature type="transmembrane region" description="Helical" evidence="5">
    <location>
        <begin position="20"/>
        <end position="47"/>
    </location>
</feature>
<keyword evidence="2 5" id="KW-0812">Transmembrane</keyword>
<accession>A0A4Z0JGG3</accession>
<name>A0A4Z0JGG3_9LACO</name>
<evidence type="ECO:0000256" key="2">
    <source>
        <dbReference type="ARBA" id="ARBA00022692"/>
    </source>
</evidence>
<dbReference type="CDD" id="cd16914">
    <property type="entry name" value="EcfT"/>
    <property type="match status" value="1"/>
</dbReference>
<evidence type="ECO:0000256" key="4">
    <source>
        <dbReference type="ARBA" id="ARBA00023136"/>
    </source>
</evidence>
<dbReference type="EMBL" id="RKLY01000028">
    <property type="protein sequence ID" value="TGD22016.1"/>
    <property type="molecule type" value="Genomic_DNA"/>
</dbReference>
<keyword evidence="4 5" id="KW-0472">Membrane</keyword>
<reference evidence="6 7" key="1">
    <citation type="submission" date="2018-10" db="EMBL/GenBank/DDBJ databases">
        <title>Lactobacillus sp. R7 and Lactobacillus sp. R19 isolated from fermented mustard green product of Taiwan.</title>
        <authorList>
            <person name="Lin S.-T."/>
        </authorList>
    </citation>
    <scope>NUCLEOTIDE SEQUENCE [LARGE SCALE GENOMIC DNA]</scope>
    <source>
        <strain evidence="6 7">BCRC 81127</strain>
    </source>
</reference>
<evidence type="ECO:0000256" key="3">
    <source>
        <dbReference type="ARBA" id="ARBA00022989"/>
    </source>
</evidence>
<feature type="transmembrane region" description="Helical" evidence="5">
    <location>
        <begin position="219"/>
        <end position="238"/>
    </location>
</feature>
<feature type="transmembrane region" description="Helical" evidence="5">
    <location>
        <begin position="130"/>
        <end position="149"/>
    </location>
</feature>
<dbReference type="AlphaFoldDB" id="A0A4Z0JGG3"/>
<dbReference type="OrthoDB" id="2272215at2"/>
<dbReference type="GO" id="GO:0005886">
    <property type="term" value="C:plasma membrane"/>
    <property type="evidence" value="ECO:0007669"/>
    <property type="project" value="UniProtKB-ARBA"/>
</dbReference>
<dbReference type="Proteomes" id="UP000298021">
    <property type="component" value="Unassembled WGS sequence"/>
</dbReference>
<protein>
    <recommendedName>
        <fullName evidence="8">Energy-coupling factor transporter transmembrane protein EcfT</fullName>
    </recommendedName>
</protein>
<comment type="subcellular location">
    <subcellularLocation>
        <location evidence="1">Membrane</location>
        <topology evidence="1">Multi-pass membrane protein</topology>
    </subcellularLocation>
</comment>
<feature type="transmembrane region" description="Helical" evidence="5">
    <location>
        <begin position="97"/>
        <end position="118"/>
    </location>
</feature>